<keyword evidence="1" id="KW-0812">Transmembrane</keyword>
<proteinExistence type="predicted"/>
<name>I4FX08_MICAE</name>
<protein>
    <submittedName>
        <fullName evidence="2">Uncharacterized protein</fullName>
    </submittedName>
</protein>
<comment type="caution">
    <text evidence="2">The sequence shown here is derived from an EMBL/GenBank/DDBJ whole genome shotgun (WGS) entry which is preliminary data.</text>
</comment>
<dbReference type="EMBL" id="CAII01000708">
    <property type="protein sequence ID" value="CCI00183.1"/>
    <property type="molecule type" value="Genomic_DNA"/>
</dbReference>
<keyword evidence="1" id="KW-1133">Transmembrane helix</keyword>
<accession>I4FX08</accession>
<evidence type="ECO:0000313" key="3">
    <source>
        <dbReference type="Proteomes" id="UP000003172"/>
    </source>
</evidence>
<evidence type="ECO:0000313" key="2">
    <source>
        <dbReference type="EMBL" id="CCI00183.1"/>
    </source>
</evidence>
<dbReference type="AlphaFoldDB" id="I4FX08"/>
<dbReference type="Proteomes" id="UP000003172">
    <property type="component" value="Unassembled WGS sequence"/>
</dbReference>
<reference evidence="2 3" key="1">
    <citation type="submission" date="2012-04" db="EMBL/GenBank/DDBJ databases">
        <authorList>
            <person name="Genoscope - CEA"/>
        </authorList>
    </citation>
    <scope>NUCLEOTIDE SEQUENCE [LARGE SCALE GENOMIC DNA]</scope>
    <source>
        <strain evidence="2 3">9717</strain>
    </source>
</reference>
<dbReference type="HOGENOM" id="CLU_2369679_0_0_3"/>
<evidence type="ECO:0000256" key="1">
    <source>
        <dbReference type="SAM" id="Phobius"/>
    </source>
</evidence>
<keyword evidence="1" id="KW-0472">Membrane</keyword>
<sequence>MARSVGFVFAFISVSKLLKRIGSVILCVISLTYIVVIDLCVLCVSVVSSTHCPKTVSQNTFYPPNLRELRILYFVIISVIRSVLAGKNIPTLAQL</sequence>
<feature type="transmembrane region" description="Helical" evidence="1">
    <location>
        <begin position="71"/>
        <end position="89"/>
    </location>
</feature>
<organism evidence="2 3">
    <name type="scientific">Microcystis aeruginosa PCC 9717</name>
    <dbReference type="NCBI Taxonomy" id="1160286"/>
    <lineage>
        <taxon>Bacteria</taxon>
        <taxon>Bacillati</taxon>
        <taxon>Cyanobacteriota</taxon>
        <taxon>Cyanophyceae</taxon>
        <taxon>Oscillatoriophycideae</taxon>
        <taxon>Chroococcales</taxon>
        <taxon>Microcystaceae</taxon>
        <taxon>Microcystis</taxon>
    </lineage>
</organism>
<gene>
    <name evidence="2" type="ORF">MICAB_7360011</name>
</gene>
<feature type="transmembrane region" description="Helical" evidence="1">
    <location>
        <begin position="21"/>
        <end position="47"/>
    </location>
</feature>